<dbReference type="GO" id="GO:0016787">
    <property type="term" value="F:hydrolase activity"/>
    <property type="evidence" value="ECO:0007669"/>
    <property type="project" value="UniProtKB-KW"/>
</dbReference>
<dbReference type="PROSITE" id="PS51677">
    <property type="entry name" value="NODB"/>
    <property type="match status" value="1"/>
</dbReference>
<evidence type="ECO:0000313" key="5">
    <source>
        <dbReference type="EMBL" id="MFD1410577.1"/>
    </source>
</evidence>
<dbReference type="Proteomes" id="UP001597191">
    <property type="component" value="Unassembled WGS sequence"/>
</dbReference>
<dbReference type="SUPFAM" id="SSF88713">
    <property type="entry name" value="Glycoside hydrolase/deacetylase"/>
    <property type="match status" value="1"/>
</dbReference>
<evidence type="ECO:0000256" key="3">
    <source>
        <dbReference type="SAM" id="MobiDB-lite"/>
    </source>
</evidence>
<dbReference type="InterPro" id="IPR050248">
    <property type="entry name" value="Polysacc_deacetylase_ArnD"/>
</dbReference>
<dbReference type="Gene3D" id="3.20.20.370">
    <property type="entry name" value="Glycoside hydrolase/deacetylase"/>
    <property type="match status" value="1"/>
</dbReference>
<evidence type="ECO:0000256" key="2">
    <source>
        <dbReference type="ARBA" id="ARBA00022801"/>
    </source>
</evidence>
<comment type="caution">
    <text evidence="5">The sequence shown here is derived from an EMBL/GenBank/DDBJ whole genome shotgun (WGS) entry which is preliminary data.</text>
</comment>
<evidence type="ECO:0000313" key="6">
    <source>
        <dbReference type="Proteomes" id="UP001597191"/>
    </source>
</evidence>
<keyword evidence="2 5" id="KW-0378">Hydrolase</keyword>
<dbReference type="RefSeq" id="WP_164509225.1">
    <property type="nucleotide sequence ID" value="NZ_JBHTOH010000017.1"/>
</dbReference>
<reference evidence="6" key="1">
    <citation type="journal article" date="2019" name="Int. J. Syst. Evol. Microbiol.">
        <title>The Global Catalogue of Microorganisms (GCM) 10K type strain sequencing project: providing services to taxonomists for standard genome sequencing and annotation.</title>
        <authorList>
            <consortium name="The Broad Institute Genomics Platform"/>
            <consortium name="The Broad Institute Genome Sequencing Center for Infectious Disease"/>
            <person name="Wu L."/>
            <person name="Ma J."/>
        </authorList>
    </citation>
    <scope>NUCLEOTIDE SEQUENCE [LARGE SCALE GENOMIC DNA]</scope>
    <source>
        <strain evidence="6">CCM 8937</strain>
    </source>
</reference>
<feature type="compositionally biased region" description="Low complexity" evidence="3">
    <location>
        <begin position="21"/>
        <end position="60"/>
    </location>
</feature>
<accession>A0ABW4BK04</accession>
<evidence type="ECO:0000256" key="1">
    <source>
        <dbReference type="ARBA" id="ARBA00022723"/>
    </source>
</evidence>
<dbReference type="PANTHER" id="PTHR10587:SF133">
    <property type="entry name" value="CHITIN DEACETYLASE 1-RELATED"/>
    <property type="match status" value="1"/>
</dbReference>
<feature type="domain" description="NodB homology" evidence="4">
    <location>
        <begin position="111"/>
        <end position="312"/>
    </location>
</feature>
<dbReference type="InterPro" id="IPR011330">
    <property type="entry name" value="Glyco_hydro/deAcase_b/a-brl"/>
</dbReference>
<dbReference type="InterPro" id="IPR002509">
    <property type="entry name" value="NODB_dom"/>
</dbReference>
<dbReference type="EMBL" id="JBHTOH010000017">
    <property type="protein sequence ID" value="MFD1410577.1"/>
    <property type="molecule type" value="Genomic_DNA"/>
</dbReference>
<name>A0ABW4BK04_9LACO</name>
<dbReference type="Pfam" id="PF01522">
    <property type="entry name" value="Polysacc_deac_1"/>
    <property type="match status" value="1"/>
</dbReference>
<sequence>MILSGCQSPKKPTVQGSANVSSTTSTQKSKKTTATTSSESSSGNSATSSSQATAASSSSTDVDAQTQDNSPTNVTENRAATNHIVSADSYAYSAAEVQTAMTGQPTTITQPTVFLTFDDGVNQTMTPRVLQTLAEQQVHATFFVVGNTLTNAANQNMLQQEYQAGHGIAVHSYDHNYNLLYPNRVANAAAIVREYQQTNTLMTQILGNDFTTKVWRYPGGHMSWRNLAPADAQLKQLGVTWMDWNGAVGDALGNSGPKTVAAMLQYHANSLTAFPTSPVKVILMHDAIDKELTLQALPEVITYYKTHGYQFGILS</sequence>
<feature type="compositionally biased region" description="Polar residues" evidence="3">
    <location>
        <begin position="61"/>
        <end position="81"/>
    </location>
</feature>
<proteinExistence type="predicted"/>
<keyword evidence="1" id="KW-0479">Metal-binding</keyword>
<dbReference type="CDD" id="cd10944">
    <property type="entry name" value="CE4_SmPgdA_like"/>
    <property type="match status" value="1"/>
</dbReference>
<dbReference type="PANTHER" id="PTHR10587">
    <property type="entry name" value="GLYCOSYL TRANSFERASE-RELATED"/>
    <property type="match status" value="1"/>
</dbReference>
<protein>
    <submittedName>
        <fullName evidence="5">Polysaccharide deacetylase family protein</fullName>
        <ecNumber evidence="5">3.-.-.-</ecNumber>
    </submittedName>
</protein>
<feature type="region of interest" description="Disordered" evidence="3">
    <location>
        <begin position="1"/>
        <end position="81"/>
    </location>
</feature>
<gene>
    <name evidence="5" type="ORF">ACFQ4R_02930</name>
</gene>
<evidence type="ECO:0000259" key="4">
    <source>
        <dbReference type="PROSITE" id="PS51677"/>
    </source>
</evidence>
<keyword evidence="6" id="KW-1185">Reference proteome</keyword>
<dbReference type="EC" id="3.-.-.-" evidence="5"/>
<organism evidence="5 6">
    <name type="scientific">Lapidilactobacillus gannanensis</name>
    <dbReference type="NCBI Taxonomy" id="2486002"/>
    <lineage>
        <taxon>Bacteria</taxon>
        <taxon>Bacillati</taxon>
        <taxon>Bacillota</taxon>
        <taxon>Bacilli</taxon>
        <taxon>Lactobacillales</taxon>
        <taxon>Lactobacillaceae</taxon>
        <taxon>Lapidilactobacillus</taxon>
    </lineage>
</organism>